<keyword evidence="2" id="KW-0472">Membrane</keyword>
<feature type="domain" description="Gingipain" evidence="3">
    <location>
        <begin position="408"/>
        <end position="772"/>
    </location>
</feature>
<dbReference type="RefSeq" id="WP_090151728.1">
    <property type="nucleotide sequence ID" value="NZ_FNAN01000009.1"/>
</dbReference>
<dbReference type="GO" id="GO:0008234">
    <property type="term" value="F:cysteine-type peptidase activity"/>
    <property type="evidence" value="ECO:0007669"/>
    <property type="project" value="InterPro"/>
</dbReference>
<feature type="transmembrane region" description="Helical" evidence="2">
    <location>
        <begin position="12"/>
        <end position="31"/>
    </location>
</feature>
<sequence>MHWLKHADVRKIALRTALSCVAALVSFFSYAQKSVLSDGQWFKLAVTESGIYRVDAELLSKMGVDVASVKPAGIRIYGNGGAMLPQSNKSGYVNALTENAIWVSGEEDGKFDKGDAVYFYAEGPHVIQYNAAKAELRHQINYYSDSSFYFITFGESNGLRVKSGTGLSVNASKTVNQFDDYWYHETESSNTLKSGREWWGEYLGGSGFSTNVNMPGVVPSSDFIVRTSAIGAAQVPTRFIWQVNGGEIGQEGIGTVSPGTYDVKALQSGATYIVKNVPASGNFTIGVTYNKNGQSSAEAYLDYVSLQVKRELRHYEGQQIYNFLPQLSDTVTYQFAGSSEDFSLWNITNPLTPLSISQKDATGAFRWTASGAKVLQKYIGFKPGDAFQPAHWQRVANQHIVASPTPDMLIVTPAAWAQEANRLAGFRNSHDGLDVLVVTTDQIYNEYASGRPDITAIRDFTRQLYQKTPGKLKYLLLFGDATYDYRNLLQNQSQPQRAAWVPVYESRESLNPVYTYSSDDYFGFMEANEGDWNETTAGDHTVDIGIGRLPAKSLAEAKIVVDKLVRYESSFGIWKNSVRFVADDGDGNIHQRHADQLATLIQGRMLPARSFIDEVPQTTTDAGQKAPAINKAIRNAIDNGTLILNYTGHGGTSGWAEEQVLTLADMLSSRGIDNLPLLITATCDFGRYDDPGVVSGAELMVLSPKGAAVGAISTTRSVYSSTNFALNKAFYEALLNAKPGERLGDFFEYTKNNALAGSLNRNFTLLADPSMLLTPGKKGMRWNAPPDTLRALQKITLQAEVFDRETGKLDADFNGTARLVVYDKPIEFRTLGNEGSPEAYTEFRSKLFDGNVSVKAGRLQCSFQMPRDIDYRIGIGRASLYAVRSDSTEDASAQLAVVVGGSAAQQKDTIPPKLAGYLNTPAFRDGDTVEPSSVLVLQMSDASGINISRAGIGHDITMTLNDTLTVVLNDYYVADLDNYQSGTINYPLNNLPAGKYIVRVKVWDAYTNFSEIAFGFLVGPAKGIALNTFNIYPNPFQKDLTLELGHNRVNDDVELIFNILLVNGQRLGTFKKLYYNSEPVISEVLDMTQWLNAMPVGQSFVYQLLVRSLKDNSADQKAGKLIRSP</sequence>
<evidence type="ECO:0000256" key="1">
    <source>
        <dbReference type="ARBA" id="ARBA00022729"/>
    </source>
</evidence>
<dbReference type="GO" id="GO:0006508">
    <property type="term" value="P:proteolysis"/>
    <property type="evidence" value="ECO:0007669"/>
    <property type="project" value="InterPro"/>
</dbReference>
<reference evidence="5" key="1">
    <citation type="submission" date="2016-10" db="EMBL/GenBank/DDBJ databases">
        <authorList>
            <person name="Varghese N."/>
            <person name="Submissions S."/>
        </authorList>
    </citation>
    <scope>NUCLEOTIDE SEQUENCE [LARGE SCALE GENOMIC DNA]</scope>
    <source>
        <strain evidence="5">DSM 25329</strain>
    </source>
</reference>
<dbReference type="Pfam" id="PF01364">
    <property type="entry name" value="Peptidase_C25"/>
    <property type="match status" value="1"/>
</dbReference>
<dbReference type="AlphaFoldDB" id="A0A1G7INN6"/>
<dbReference type="InterPro" id="IPR029030">
    <property type="entry name" value="Caspase-like_dom_sf"/>
</dbReference>
<accession>A0A1G7INN6</accession>
<dbReference type="CDD" id="cd02258">
    <property type="entry name" value="Peptidase_C25_N"/>
    <property type="match status" value="1"/>
</dbReference>
<evidence type="ECO:0000313" key="5">
    <source>
        <dbReference type="Proteomes" id="UP000198748"/>
    </source>
</evidence>
<dbReference type="SUPFAM" id="SSF52129">
    <property type="entry name" value="Caspase-like"/>
    <property type="match status" value="1"/>
</dbReference>
<dbReference type="STRING" id="659014.SAMN04487996_10954"/>
<dbReference type="NCBIfam" id="NF033707">
    <property type="entry name" value="T9SS_sortase"/>
    <property type="match status" value="1"/>
</dbReference>
<evidence type="ECO:0000259" key="3">
    <source>
        <dbReference type="Pfam" id="PF01364"/>
    </source>
</evidence>
<keyword evidence="2" id="KW-1133">Transmembrane helix</keyword>
<name>A0A1G7INN6_9BACT</name>
<dbReference type="Gene3D" id="3.40.50.1460">
    <property type="match status" value="1"/>
</dbReference>
<evidence type="ECO:0000313" key="4">
    <source>
        <dbReference type="EMBL" id="SDF14372.1"/>
    </source>
</evidence>
<dbReference type="Gene3D" id="3.40.50.10390">
    <property type="entry name" value="Gingipain r, domain 1"/>
    <property type="match status" value="1"/>
</dbReference>
<dbReference type="OrthoDB" id="9809780at2"/>
<proteinExistence type="predicted"/>
<dbReference type="InterPro" id="IPR001769">
    <property type="entry name" value="Gingipain"/>
</dbReference>
<dbReference type="EMBL" id="FNAN01000009">
    <property type="protein sequence ID" value="SDF14372.1"/>
    <property type="molecule type" value="Genomic_DNA"/>
</dbReference>
<dbReference type="InterPro" id="IPR029031">
    <property type="entry name" value="Gingipain_N_sf"/>
</dbReference>
<keyword evidence="2" id="KW-0812">Transmembrane</keyword>
<gene>
    <name evidence="4" type="ORF">SAMN04487996_10954</name>
</gene>
<protein>
    <submittedName>
        <fullName evidence="4">Peptidase family C25</fullName>
    </submittedName>
</protein>
<keyword evidence="1" id="KW-0732">Signal</keyword>
<organism evidence="4 5">
    <name type="scientific">Dyadobacter soli</name>
    <dbReference type="NCBI Taxonomy" id="659014"/>
    <lineage>
        <taxon>Bacteria</taxon>
        <taxon>Pseudomonadati</taxon>
        <taxon>Bacteroidota</taxon>
        <taxon>Cytophagia</taxon>
        <taxon>Cytophagales</taxon>
        <taxon>Spirosomataceae</taxon>
        <taxon>Dyadobacter</taxon>
    </lineage>
</organism>
<evidence type="ECO:0000256" key="2">
    <source>
        <dbReference type="SAM" id="Phobius"/>
    </source>
</evidence>
<keyword evidence="5" id="KW-1185">Reference proteome</keyword>
<dbReference type="Proteomes" id="UP000198748">
    <property type="component" value="Unassembled WGS sequence"/>
</dbReference>